<dbReference type="InterPro" id="IPR000914">
    <property type="entry name" value="SBP_5_dom"/>
</dbReference>
<protein>
    <submittedName>
        <fullName evidence="7">Peptide ABC transporter substrate-binding protein</fullName>
    </submittedName>
</protein>
<feature type="chain" id="PRO_5037481644" evidence="5">
    <location>
        <begin position="22"/>
        <end position="522"/>
    </location>
</feature>
<evidence type="ECO:0000313" key="7">
    <source>
        <dbReference type="EMBL" id="GGK54165.1"/>
    </source>
</evidence>
<dbReference type="Pfam" id="PF00496">
    <property type="entry name" value="SBP_bac_5"/>
    <property type="match status" value="1"/>
</dbReference>
<dbReference type="Gene3D" id="3.10.105.10">
    <property type="entry name" value="Dipeptide-binding Protein, Domain 3"/>
    <property type="match status" value="1"/>
</dbReference>
<keyword evidence="3" id="KW-0813">Transport</keyword>
<proteinExistence type="inferred from homology"/>
<dbReference type="SUPFAM" id="SSF53850">
    <property type="entry name" value="Periplasmic binding protein-like II"/>
    <property type="match status" value="1"/>
</dbReference>
<name>A0A917QJY6_9HYPH</name>
<dbReference type="RefSeq" id="WP_188915653.1">
    <property type="nucleotide sequence ID" value="NZ_BMMF01000019.1"/>
</dbReference>
<evidence type="ECO:0000259" key="6">
    <source>
        <dbReference type="Pfam" id="PF00496"/>
    </source>
</evidence>
<dbReference type="PANTHER" id="PTHR30290">
    <property type="entry name" value="PERIPLASMIC BINDING COMPONENT OF ABC TRANSPORTER"/>
    <property type="match status" value="1"/>
</dbReference>
<dbReference type="EMBL" id="BMMF01000019">
    <property type="protein sequence ID" value="GGK54165.1"/>
    <property type="molecule type" value="Genomic_DNA"/>
</dbReference>
<dbReference type="InterPro" id="IPR030678">
    <property type="entry name" value="Peptide/Ni-bd"/>
</dbReference>
<dbReference type="Gene3D" id="3.40.190.10">
    <property type="entry name" value="Periplasmic binding protein-like II"/>
    <property type="match status" value="1"/>
</dbReference>
<evidence type="ECO:0000256" key="1">
    <source>
        <dbReference type="ARBA" id="ARBA00004418"/>
    </source>
</evidence>
<sequence>MKKTSLLVGTALVLLSTAAGAETLRWGLAGDAMTLDPHAQNEGVTIMIQSQMMEPLVSRAPTGELEPTLATSWRVKEGDPNTWVFSLREGVTFHDGATFDSEDVVFSFERAMSPQSQMRGLIASVAEVRATGPYEVEITTKGPNPILPTALVSILMMDKDWVEANDAEVPQDVASGEVTFAAVNVNGTGAYELVSRELDTRTVMTRNEEYWGRDTFPMAVSEIVFTPIANPATRVAALLSGELDFVQDVPVQDIERVRQTPGFEIATGVENRAVFFGLNVADTLERGGGENPLADVRVRRAMNMAIDREAIQRVVMRGQSVPAGVIMPPFVDGWSEELNAYPAPDPEAAKALLAEAGYPDGFEIQLDCPNDRYINDEAICQAAVGMLGRIGIDVALNAMPKAQFFPMVNGLESDFYMLGWGVPSYDSEYMFNFLYHTRNEAYGSWNNTRYSNPELDAMIEGIAQEIDLEKRAAMVDEMWAMVKEDMVYVPIHHQMLNWAIRDSYDIDVDPDNQARMKYFGLK</sequence>
<evidence type="ECO:0000256" key="2">
    <source>
        <dbReference type="ARBA" id="ARBA00005695"/>
    </source>
</evidence>
<organism evidence="7 8">
    <name type="scientific">Salinarimonas ramus</name>
    <dbReference type="NCBI Taxonomy" id="690164"/>
    <lineage>
        <taxon>Bacteria</taxon>
        <taxon>Pseudomonadati</taxon>
        <taxon>Pseudomonadota</taxon>
        <taxon>Alphaproteobacteria</taxon>
        <taxon>Hyphomicrobiales</taxon>
        <taxon>Salinarimonadaceae</taxon>
        <taxon>Salinarimonas</taxon>
    </lineage>
</organism>
<dbReference type="GO" id="GO:0030288">
    <property type="term" value="C:outer membrane-bounded periplasmic space"/>
    <property type="evidence" value="ECO:0007669"/>
    <property type="project" value="UniProtKB-ARBA"/>
</dbReference>
<dbReference type="AlphaFoldDB" id="A0A917QJY6"/>
<gene>
    <name evidence="7" type="ORF">GCM10011322_46230</name>
</gene>
<dbReference type="PIRSF" id="PIRSF002741">
    <property type="entry name" value="MppA"/>
    <property type="match status" value="1"/>
</dbReference>
<dbReference type="CDD" id="cd08498">
    <property type="entry name" value="PBP2_NikA_DppA_OppA_like_2"/>
    <property type="match status" value="1"/>
</dbReference>
<dbReference type="Proteomes" id="UP000600449">
    <property type="component" value="Unassembled WGS sequence"/>
</dbReference>
<feature type="domain" description="Solute-binding protein family 5" evidence="6">
    <location>
        <begin position="64"/>
        <end position="440"/>
    </location>
</feature>
<comment type="caution">
    <text evidence="7">The sequence shown here is derived from an EMBL/GenBank/DDBJ whole genome shotgun (WGS) entry which is preliminary data.</text>
</comment>
<evidence type="ECO:0000256" key="3">
    <source>
        <dbReference type="ARBA" id="ARBA00022448"/>
    </source>
</evidence>
<evidence type="ECO:0000256" key="5">
    <source>
        <dbReference type="SAM" id="SignalP"/>
    </source>
</evidence>
<dbReference type="Gene3D" id="3.90.76.10">
    <property type="entry name" value="Dipeptide-binding Protein, Domain 1"/>
    <property type="match status" value="1"/>
</dbReference>
<comment type="subcellular location">
    <subcellularLocation>
        <location evidence="1">Periplasm</location>
    </subcellularLocation>
</comment>
<dbReference type="PANTHER" id="PTHR30290:SF9">
    <property type="entry name" value="OLIGOPEPTIDE-BINDING PROTEIN APPA"/>
    <property type="match status" value="1"/>
</dbReference>
<feature type="signal peptide" evidence="5">
    <location>
        <begin position="1"/>
        <end position="21"/>
    </location>
</feature>
<keyword evidence="8" id="KW-1185">Reference proteome</keyword>
<evidence type="ECO:0000256" key="4">
    <source>
        <dbReference type="ARBA" id="ARBA00022729"/>
    </source>
</evidence>
<dbReference type="InterPro" id="IPR039424">
    <property type="entry name" value="SBP_5"/>
</dbReference>
<evidence type="ECO:0000313" key="8">
    <source>
        <dbReference type="Proteomes" id="UP000600449"/>
    </source>
</evidence>
<comment type="similarity">
    <text evidence="2">Belongs to the bacterial solute-binding protein 5 family.</text>
</comment>
<reference evidence="7 8" key="1">
    <citation type="journal article" date="2014" name="Int. J. Syst. Evol. Microbiol.">
        <title>Complete genome sequence of Corynebacterium casei LMG S-19264T (=DSM 44701T), isolated from a smear-ripened cheese.</title>
        <authorList>
            <consortium name="US DOE Joint Genome Institute (JGI-PGF)"/>
            <person name="Walter F."/>
            <person name="Albersmeier A."/>
            <person name="Kalinowski J."/>
            <person name="Ruckert C."/>
        </authorList>
    </citation>
    <scope>NUCLEOTIDE SEQUENCE [LARGE SCALE GENOMIC DNA]</scope>
    <source>
        <strain evidence="7 8">CGMCC 1.9161</strain>
    </source>
</reference>
<dbReference type="GO" id="GO:0043190">
    <property type="term" value="C:ATP-binding cassette (ABC) transporter complex"/>
    <property type="evidence" value="ECO:0007669"/>
    <property type="project" value="InterPro"/>
</dbReference>
<accession>A0A917QJY6</accession>
<keyword evidence="4 5" id="KW-0732">Signal</keyword>
<dbReference type="GO" id="GO:0015833">
    <property type="term" value="P:peptide transport"/>
    <property type="evidence" value="ECO:0007669"/>
    <property type="project" value="TreeGrafter"/>
</dbReference>
<dbReference type="GO" id="GO:1904680">
    <property type="term" value="F:peptide transmembrane transporter activity"/>
    <property type="evidence" value="ECO:0007669"/>
    <property type="project" value="TreeGrafter"/>
</dbReference>